<name>A0A6L2L3X7_TANCI</name>
<dbReference type="Pfam" id="PF07727">
    <property type="entry name" value="RVT_2"/>
    <property type="match status" value="1"/>
</dbReference>
<proteinExistence type="predicted"/>
<evidence type="ECO:0000259" key="3">
    <source>
        <dbReference type="Pfam" id="PF25597"/>
    </source>
</evidence>
<dbReference type="EMBL" id="BKCJ010003514">
    <property type="protein sequence ID" value="GEU55547.1"/>
    <property type="molecule type" value="Genomic_DNA"/>
</dbReference>
<dbReference type="InterPro" id="IPR013103">
    <property type="entry name" value="RVT_2"/>
</dbReference>
<reference evidence="4" key="1">
    <citation type="journal article" date="2019" name="Sci. Rep.">
        <title>Draft genome of Tanacetum cinerariifolium, the natural source of mosquito coil.</title>
        <authorList>
            <person name="Yamashiro T."/>
            <person name="Shiraishi A."/>
            <person name="Satake H."/>
            <person name="Nakayama K."/>
        </authorList>
    </citation>
    <scope>NUCLEOTIDE SEQUENCE</scope>
</reference>
<dbReference type="PANTHER" id="PTHR11439">
    <property type="entry name" value="GAG-POL-RELATED RETROTRANSPOSON"/>
    <property type="match status" value="1"/>
</dbReference>
<organism evidence="4">
    <name type="scientific">Tanacetum cinerariifolium</name>
    <name type="common">Dalmatian daisy</name>
    <name type="synonym">Chrysanthemum cinerariifolium</name>
    <dbReference type="NCBI Taxonomy" id="118510"/>
    <lineage>
        <taxon>Eukaryota</taxon>
        <taxon>Viridiplantae</taxon>
        <taxon>Streptophyta</taxon>
        <taxon>Embryophyta</taxon>
        <taxon>Tracheophyta</taxon>
        <taxon>Spermatophyta</taxon>
        <taxon>Magnoliopsida</taxon>
        <taxon>eudicotyledons</taxon>
        <taxon>Gunneridae</taxon>
        <taxon>Pentapetalae</taxon>
        <taxon>asterids</taxon>
        <taxon>campanulids</taxon>
        <taxon>Asterales</taxon>
        <taxon>Asteraceae</taxon>
        <taxon>Asteroideae</taxon>
        <taxon>Anthemideae</taxon>
        <taxon>Anthemidinae</taxon>
        <taxon>Tanacetum</taxon>
    </lineage>
</organism>
<dbReference type="AlphaFoldDB" id="A0A6L2L3X7"/>
<dbReference type="InterPro" id="IPR057670">
    <property type="entry name" value="SH3_retrovirus"/>
</dbReference>
<comment type="caution">
    <text evidence="4">The sequence shown here is derived from an EMBL/GenBank/DDBJ whole genome shotgun (WGS) entry which is preliminary data.</text>
</comment>
<protein>
    <submittedName>
        <fullName evidence="4">Uncharacterized mitochondrial protein AtMg00810-like</fullName>
    </submittedName>
</protein>
<dbReference type="PANTHER" id="PTHR11439:SF495">
    <property type="entry name" value="REVERSE TRANSCRIPTASE, RNA-DEPENDENT DNA POLYMERASE-RELATED"/>
    <property type="match status" value="1"/>
</dbReference>
<sequence length="1219" mass="137333">MWTELCLAYEGPSDTRDTKIAALRFKFNAFKALKGEKVNGTYTRLKCLLNDLENNGVIISQSEVNVTFANSFLRKWLSMNQTSRANKSIKNDSLAALYGKYHYEEGLIDDIYAFEAQRFNIQASSSKALISNIYSQDSDSDVEEDNNTNNEFMANLNVEYHERALLANQKRFYKRSGGWGQLENSWTNLKRPVLLVESMDEGTINFKAFIAIVEYEPSVGKSDARSEQWVEITMKKVPLPPLPKLTGAKPSDKASQTYVIKKNNEPKPPTFQLTCSDKNALPLTEQLLLTLMEEVSASLPKHFCGEAINAARYTQNRSIIVKRHRKTTYEVFRGRAPDISYFNVFGCPVHIHNHIDHLGKFDEKADDGFFLRYSLVAKAFRVFNIRRQEMEETFHVTFSEDDKAISQSNTEGDAINFSKVRSFLDDEFNELRTSDTLSLDEIGHPESAATFKSTDLQEYDKDESIDDQPALYVISPLADSISGPPVPQDKWSRDKHINLVNIIGKPLASITTKSKIRDSDYASASECLYVNFLSEIEPKRLIESLEKEGYIQEEGIDYYETFAPVARIEAIEIFLAYASYMGFIVYQMDVKSAFLNGKIYEEVYVEQPPRIFKYLKVTPNLGLWHPKGSGFDLKAYSDLDYAGCNLDRKSTSGGCQILEGKLVCWSVKKQTSVAMSSAEAEYVAATGCCAQVLWIKSQLADYDVLYDKVPIFCDNTSAIAISNNPMLHSRTKPIDSSLTDSKTVMPLPPKGTVRAGLATLGLADKGKPSLTSTELVNSSPLKLKEMNPSLVTTHLQETEEFVATTVPFQSLEASISTEVLDNQPKAIDATEVPEKIVELKEKAEEQSLEFPLVKQLLDEVDNHNKAVQESSESPYDTESEIMVVKSFLTSRLHELQVKSMHDSATTTDMQELSTSDHIIQDDNASAECMSLPDHMDHMCKEVSFLYSKLGDMESSITGIKSSMPTLKELSKVIRSEVTKKVQVVRLEGLRENLHSQIKQISKYSLSSQVMQTQLQDVKDLLESATAENSTTLEPTPETQGELSFKESAMVLYDFKENLVDLATEQESEDDADLDKQPLSKRFKIMHPIPSKPQPSVEQFTDQLFRTTSLKFSPSFPKEPTPPRDEYKGKGIATEEPWNLENIKPPKDELVSFQVEGGFNLKMPNIKSFINLEGLLSQGKIDEQLMELKRLGDLKALEEKSEEELKKLFNKATLKAQAQK</sequence>
<evidence type="ECO:0000256" key="1">
    <source>
        <dbReference type="SAM" id="MobiDB-lite"/>
    </source>
</evidence>
<accession>A0A6L2L3X7</accession>
<dbReference type="Pfam" id="PF25597">
    <property type="entry name" value="SH3_retrovirus"/>
    <property type="match status" value="1"/>
</dbReference>
<feature type="domain" description="Reverse transcriptase Ty1/copia-type" evidence="2">
    <location>
        <begin position="548"/>
        <end position="609"/>
    </location>
</feature>
<evidence type="ECO:0000259" key="2">
    <source>
        <dbReference type="Pfam" id="PF07727"/>
    </source>
</evidence>
<gene>
    <name evidence="4" type="ORF">Tci_027525</name>
</gene>
<dbReference type="CDD" id="cd09272">
    <property type="entry name" value="RNase_HI_RT_Ty1"/>
    <property type="match status" value="1"/>
</dbReference>
<feature type="domain" description="Retroviral polymerase SH3-like" evidence="3">
    <location>
        <begin position="347"/>
        <end position="404"/>
    </location>
</feature>
<evidence type="ECO:0000313" key="4">
    <source>
        <dbReference type="EMBL" id="GEU55547.1"/>
    </source>
</evidence>
<feature type="region of interest" description="Disordered" evidence="1">
    <location>
        <begin position="1110"/>
        <end position="1129"/>
    </location>
</feature>